<name>A0AAV5QJU2_9ASCO</name>
<evidence type="ECO:0000256" key="1">
    <source>
        <dbReference type="ARBA" id="ARBA00022679"/>
    </source>
</evidence>
<proteinExistence type="inferred from homology"/>
<keyword evidence="3 8" id="KW-0418">Kinase</keyword>
<feature type="region of interest" description="Disordered" evidence="6">
    <location>
        <begin position="32"/>
        <end position="73"/>
    </location>
</feature>
<dbReference type="GO" id="GO:0004713">
    <property type="term" value="F:protein tyrosine kinase activity"/>
    <property type="evidence" value="ECO:0007669"/>
    <property type="project" value="TreeGrafter"/>
</dbReference>
<evidence type="ECO:0000256" key="4">
    <source>
        <dbReference type="ARBA" id="ARBA00022840"/>
    </source>
</evidence>
<dbReference type="PROSITE" id="PS50011">
    <property type="entry name" value="PROTEIN_KINASE_DOM"/>
    <property type="match status" value="1"/>
</dbReference>
<feature type="compositionally biased region" description="Polar residues" evidence="6">
    <location>
        <begin position="128"/>
        <end position="155"/>
    </location>
</feature>
<accession>A0AAV5QJU2</accession>
<dbReference type="PANTHER" id="PTHR11042">
    <property type="entry name" value="EUKARYOTIC TRANSLATION INITIATION FACTOR 2-ALPHA KINASE EIF2-ALPHA KINASE -RELATED"/>
    <property type="match status" value="1"/>
</dbReference>
<evidence type="ECO:0000256" key="3">
    <source>
        <dbReference type="ARBA" id="ARBA00022777"/>
    </source>
</evidence>
<comment type="caution">
    <text evidence="8">The sequence shown here is derived from an EMBL/GenBank/DDBJ whole genome shotgun (WGS) entry which is preliminary data.</text>
</comment>
<keyword evidence="1" id="KW-0808">Transferase</keyword>
<dbReference type="InterPro" id="IPR000719">
    <property type="entry name" value="Prot_kinase_dom"/>
</dbReference>
<reference evidence="8 9" key="1">
    <citation type="journal article" date="2023" name="Elife">
        <title>Identification of key yeast species and microbe-microbe interactions impacting larval growth of Drosophila in the wild.</title>
        <authorList>
            <person name="Mure A."/>
            <person name="Sugiura Y."/>
            <person name="Maeda R."/>
            <person name="Honda K."/>
            <person name="Sakurai N."/>
            <person name="Takahashi Y."/>
            <person name="Watada M."/>
            <person name="Katoh T."/>
            <person name="Gotoh A."/>
            <person name="Gotoh Y."/>
            <person name="Taniguchi I."/>
            <person name="Nakamura K."/>
            <person name="Hayashi T."/>
            <person name="Katayama T."/>
            <person name="Uemura T."/>
            <person name="Hattori Y."/>
        </authorList>
    </citation>
    <scope>NUCLEOTIDE SEQUENCE [LARGE SCALE GENOMIC DNA]</scope>
    <source>
        <strain evidence="8 9">SC-9</strain>
    </source>
</reference>
<evidence type="ECO:0000256" key="2">
    <source>
        <dbReference type="ARBA" id="ARBA00022741"/>
    </source>
</evidence>
<dbReference type="SMART" id="SM00220">
    <property type="entry name" value="S_TKc"/>
    <property type="match status" value="1"/>
</dbReference>
<evidence type="ECO:0000256" key="5">
    <source>
        <dbReference type="ARBA" id="ARBA00037982"/>
    </source>
</evidence>
<dbReference type="InterPro" id="IPR008271">
    <property type="entry name" value="Ser/Thr_kinase_AS"/>
</dbReference>
<feature type="compositionally biased region" description="Basic and acidic residues" evidence="6">
    <location>
        <begin position="1050"/>
        <end position="1066"/>
    </location>
</feature>
<evidence type="ECO:0000313" key="8">
    <source>
        <dbReference type="EMBL" id="GMM35067.1"/>
    </source>
</evidence>
<feature type="region of interest" description="Disordered" evidence="6">
    <location>
        <begin position="447"/>
        <end position="507"/>
    </location>
</feature>
<feature type="region of interest" description="Disordered" evidence="6">
    <location>
        <begin position="114"/>
        <end position="155"/>
    </location>
</feature>
<feature type="compositionally biased region" description="Basic and acidic residues" evidence="6">
    <location>
        <begin position="541"/>
        <end position="556"/>
    </location>
</feature>
<dbReference type="Gene3D" id="1.10.510.10">
    <property type="entry name" value="Transferase(Phosphotransferase) domain 1"/>
    <property type="match status" value="1"/>
</dbReference>
<dbReference type="GO" id="GO:0005737">
    <property type="term" value="C:cytoplasm"/>
    <property type="evidence" value="ECO:0007669"/>
    <property type="project" value="TreeGrafter"/>
</dbReference>
<gene>
    <name evidence="8" type="ORF">DASC09_023920</name>
</gene>
<feature type="region of interest" description="Disordered" evidence="6">
    <location>
        <begin position="205"/>
        <end position="225"/>
    </location>
</feature>
<dbReference type="SUPFAM" id="SSF56112">
    <property type="entry name" value="Protein kinase-like (PK-like)"/>
    <property type="match status" value="1"/>
</dbReference>
<feature type="region of interest" description="Disordered" evidence="6">
    <location>
        <begin position="1136"/>
        <end position="1161"/>
    </location>
</feature>
<evidence type="ECO:0000313" key="9">
    <source>
        <dbReference type="Proteomes" id="UP001360560"/>
    </source>
</evidence>
<dbReference type="Proteomes" id="UP001360560">
    <property type="component" value="Unassembled WGS sequence"/>
</dbReference>
<comment type="similarity">
    <text evidence="5">Belongs to the protein kinase superfamily. Ser/Thr protein kinase family. GCN2 subfamily.</text>
</comment>
<dbReference type="PROSITE" id="PS00108">
    <property type="entry name" value="PROTEIN_KINASE_ST"/>
    <property type="match status" value="1"/>
</dbReference>
<feature type="region of interest" description="Disordered" evidence="6">
    <location>
        <begin position="1039"/>
        <end position="1066"/>
    </location>
</feature>
<evidence type="ECO:0000259" key="7">
    <source>
        <dbReference type="PROSITE" id="PS50011"/>
    </source>
</evidence>
<sequence length="1372" mass="153035">MSFSENGLGRSGLKRSTALFNLSINNDALLSSTKSHSGVRNDSKNENNPGSFDIKTKTDTQTLPQRKINGKRTYSISPNIANCNKLFKFSHSQFRRVRNNAYNDNNNIEIDVENWSPFKDDNDDETNVSDSTPSRSTTNSLFSTMRKVPSSSLQSNNTIKSTASIFSNLKEPSKSTMKLVGGVNNELPKESEFKFTFKNSQSTSDIKTRGIKGSSKGQNAKDAPQIFSLRNMETGNLSGNNKNNSSIQRLNNRSNKNKHLSHSYRLVKPFQAAFSSSGLMSKKNNFTSSTPLKMPDSPFIQNKNSQLFFANNEHGANALDSRNILNNQGGLTFSKPVPDTPCKNAVNNSFSSSKLMMTVEKPRSRLSTYVSYSDENVNDIFNNRNVLNSVKKSEAGDHNDSDMMMLDSPNFDKKSLELNFSPASSKIPSPNFNLKKSSRFLKFSSNSSFSPDSRNLGNGKYSSATSNSPSSVEKILSPSNTPSSKKIKDKLKSVSSRPSLAPLSDIPLNLNKLGDDNLFNSKVNASDDSINNSRNGYFNGKKRDQGGNEKINDDRSNFNSPNNMLCNLTADHSVNMMNSSPTTNWLSNSPSIKNNTYLTNQNGSTSSLVRSPNFKSINTLADSISPKVNMKTSQNFYGKNKDVKLNEDLDYEDEMINSETDNYYTETPTKASFSKYHNLSLHNTDESENDSTLKHQAASNNISFFNRSRKVPSNKENINPSRFPSYENKANSFRGICSTDDIVTPVDTVQRSFPFTEARANTSVLKTPNSSSINLNEDINTVTPTGRFYEDIIASNETQSKPSPDILIADAQAPNQTRLGATDDFLVSKLGSNIRLSGEGEFSLVFECDYKNYKYAIKRSKRPVKLSKRAARYQSDGEYALRFENTADKEFILGLVGYDVSLVNCNPDEEISILNNLKKNARKFTGSEYLINYVSNFSINSYNYIVTEFCEEGSLDKFLLKNSDQKLDEFRVWKIVTEVLFGLNFLHENGILHLDLKPANIFINFEGSLKIGDFGLSTKMEDITNKQYVEKKRDSKIFSSDGEINSNEDQQGKKREKDSGVSMEKEGDREYIAPEILLKSEYSSAADIFSLGLIIVEIAANIYLPDNGVSWQKLRSGDLSDAGRLSFRDLAIHDTKPSHQHTASTSVNSNYTSTASTATTSRTNINSSLSKNYSSLTSDSGSNLFNYENSMINTISHAVAASQPNMPTVNSLLSNHSNVSNASRTTFLRDGNTLDLMVHWMIEPNPKNRPSATELINLYELQYIELKRKAGAIIYEGEYGPQLNLDDVMGTDEEDDYAFNRSDSYEYVDNLSNLTLVKKDSTAGASNGGCTMREYLDGFPHVLDRYSMGKFNVQDKEGTGEEEFPHRNMNYR</sequence>
<keyword evidence="4" id="KW-0067">ATP-binding</keyword>
<dbReference type="RefSeq" id="XP_064852067.1">
    <property type="nucleotide sequence ID" value="XM_064995995.1"/>
</dbReference>
<feature type="compositionally biased region" description="Low complexity" evidence="6">
    <location>
        <begin position="1142"/>
        <end position="1161"/>
    </location>
</feature>
<feature type="compositionally biased region" description="Low complexity" evidence="6">
    <location>
        <begin position="447"/>
        <end position="456"/>
    </location>
</feature>
<evidence type="ECO:0000256" key="6">
    <source>
        <dbReference type="SAM" id="MobiDB-lite"/>
    </source>
</evidence>
<dbReference type="GeneID" id="90073046"/>
<dbReference type="GO" id="GO:0110031">
    <property type="term" value="P:negative regulation of G2/MI transition of meiotic cell cycle"/>
    <property type="evidence" value="ECO:0007669"/>
    <property type="project" value="TreeGrafter"/>
</dbReference>
<protein>
    <submittedName>
        <fullName evidence="8">Tyrosine protein kinase</fullName>
    </submittedName>
</protein>
<dbReference type="GO" id="GO:0005634">
    <property type="term" value="C:nucleus"/>
    <property type="evidence" value="ECO:0007669"/>
    <property type="project" value="TreeGrafter"/>
</dbReference>
<feature type="compositionally biased region" description="Polar residues" evidence="6">
    <location>
        <begin position="460"/>
        <end position="484"/>
    </location>
</feature>
<keyword evidence="9" id="KW-1185">Reference proteome</keyword>
<feature type="domain" description="Protein kinase" evidence="7">
    <location>
        <begin position="831"/>
        <end position="1264"/>
    </location>
</feature>
<dbReference type="Pfam" id="PF00069">
    <property type="entry name" value="Pkinase"/>
    <property type="match status" value="1"/>
</dbReference>
<dbReference type="PANTHER" id="PTHR11042:SF196">
    <property type="entry name" value="MITOSIS INHIBITOR PROTEIN KINASE SWE1"/>
    <property type="match status" value="1"/>
</dbReference>
<keyword evidence="2" id="KW-0547">Nucleotide-binding</keyword>
<dbReference type="InterPro" id="IPR050339">
    <property type="entry name" value="CC_SR_Kinase"/>
</dbReference>
<dbReference type="EMBL" id="BTFZ01000004">
    <property type="protein sequence ID" value="GMM35067.1"/>
    <property type="molecule type" value="Genomic_DNA"/>
</dbReference>
<dbReference type="GO" id="GO:0005524">
    <property type="term" value="F:ATP binding"/>
    <property type="evidence" value="ECO:0007669"/>
    <property type="project" value="UniProtKB-KW"/>
</dbReference>
<dbReference type="InterPro" id="IPR011009">
    <property type="entry name" value="Kinase-like_dom_sf"/>
</dbReference>
<feature type="region of interest" description="Disordered" evidence="6">
    <location>
        <begin position="530"/>
        <end position="560"/>
    </location>
</feature>
<organism evidence="8 9">
    <name type="scientific">Saccharomycopsis crataegensis</name>
    <dbReference type="NCBI Taxonomy" id="43959"/>
    <lineage>
        <taxon>Eukaryota</taxon>
        <taxon>Fungi</taxon>
        <taxon>Dikarya</taxon>
        <taxon>Ascomycota</taxon>
        <taxon>Saccharomycotina</taxon>
        <taxon>Saccharomycetes</taxon>
        <taxon>Saccharomycopsidaceae</taxon>
        <taxon>Saccharomycopsis</taxon>
    </lineage>
</organism>